<keyword evidence="2" id="KW-1133">Transmembrane helix</keyword>
<evidence type="ECO:0000256" key="3">
    <source>
        <dbReference type="SAM" id="SignalP"/>
    </source>
</evidence>
<feature type="compositionally biased region" description="Polar residues" evidence="1">
    <location>
        <begin position="286"/>
        <end position="306"/>
    </location>
</feature>
<organism evidence="4 5">
    <name type="scientific">Mytilus galloprovincialis</name>
    <name type="common">Mediterranean mussel</name>
    <dbReference type="NCBI Taxonomy" id="29158"/>
    <lineage>
        <taxon>Eukaryota</taxon>
        <taxon>Metazoa</taxon>
        <taxon>Spiralia</taxon>
        <taxon>Lophotrochozoa</taxon>
        <taxon>Mollusca</taxon>
        <taxon>Bivalvia</taxon>
        <taxon>Autobranchia</taxon>
        <taxon>Pteriomorphia</taxon>
        <taxon>Mytilida</taxon>
        <taxon>Mytiloidea</taxon>
        <taxon>Mytilidae</taxon>
        <taxon>Mytilinae</taxon>
        <taxon>Mytilus</taxon>
    </lineage>
</organism>
<evidence type="ECO:0000256" key="1">
    <source>
        <dbReference type="SAM" id="MobiDB-lite"/>
    </source>
</evidence>
<feature type="region of interest" description="Disordered" evidence="1">
    <location>
        <begin position="283"/>
        <end position="319"/>
    </location>
</feature>
<evidence type="ECO:0000313" key="5">
    <source>
        <dbReference type="Proteomes" id="UP000596742"/>
    </source>
</evidence>
<evidence type="ECO:0000256" key="2">
    <source>
        <dbReference type="SAM" id="Phobius"/>
    </source>
</evidence>
<name>A0A8B6FGW0_MYTGA</name>
<keyword evidence="5" id="KW-1185">Reference proteome</keyword>
<keyword evidence="3" id="KW-0732">Signal</keyword>
<gene>
    <name evidence="4" type="ORF">MGAL_10B040514</name>
</gene>
<proteinExistence type="predicted"/>
<dbReference type="EMBL" id="UYJE01006787">
    <property type="protein sequence ID" value="VDI49004.1"/>
    <property type="molecule type" value="Genomic_DNA"/>
</dbReference>
<feature type="signal peptide" evidence="3">
    <location>
        <begin position="1"/>
        <end position="18"/>
    </location>
</feature>
<dbReference type="AlphaFoldDB" id="A0A8B6FGW0"/>
<comment type="caution">
    <text evidence="4">The sequence shown here is derived from an EMBL/GenBank/DDBJ whole genome shotgun (WGS) entry which is preliminary data.</text>
</comment>
<feature type="chain" id="PRO_5032949810" evidence="3">
    <location>
        <begin position="19"/>
        <end position="319"/>
    </location>
</feature>
<accession>A0A8B6FGW0</accession>
<reference evidence="4" key="1">
    <citation type="submission" date="2018-11" db="EMBL/GenBank/DDBJ databases">
        <authorList>
            <person name="Alioto T."/>
            <person name="Alioto T."/>
        </authorList>
    </citation>
    <scope>NUCLEOTIDE SEQUENCE</scope>
</reference>
<keyword evidence="2" id="KW-0472">Membrane</keyword>
<protein>
    <submittedName>
        <fullName evidence="4">Uncharacterized protein</fullName>
    </submittedName>
</protein>
<sequence length="319" mass="35931">MVLIWFCFSVLLIGFAIGTTEDIYSTHENVSVGRFKNTSMCGVFALTQDKKTLQIRSDGHHIEPPCSLYLIGVNYINNNYSFSGMCFKISDIALPCGGNDTLVIRGWALDIRHKDQSILLYANQSMLVTEKTFRCGQNQDFTMNYEFCRDKVSMLEILFYSPNKPSSVLPKTTVQSRVIIGPKYPALSLHDMETMQIQMVGCKTCKVTAHQLYLDFLDRVVLIGNNDNKNNKYENIKEEEPSSARVHDVDLNILLPTLFGSLTTVTVAVIGLDQYRRKRGKRIKLQSEQQNDSRGATTENGATVTEEQIPMVPSTSNTN</sequence>
<dbReference type="Proteomes" id="UP000596742">
    <property type="component" value="Unassembled WGS sequence"/>
</dbReference>
<evidence type="ECO:0000313" key="4">
    <source>
        <dbReference type="EMBL" id="VDI49004.1"/>
    </source>
</evidence>
<feature type="transmembrane region" description="Helical" evidence="2">
    <location>
        <begin position="253"/>
        <end position="272"/>
    </location>
</feature>
<dbReference type="OrthoDB" id="10283362at2759"/>
<keyword evidence="2" id="KW-0812">Transmembrane</keyword>